<dbReference type="AlphaFoldDB" id="A0A9W9NFB7"/>
<gene>
    <name evidence="2" type="ORF">N7498_000993</name>
</gene>
<dbReference type="Proteomes" id="UP001150904">
    <property type="component" value="Unassembled WGS sequence"/>
</dbReference>
<keyword evidence="3" id="KW-1185">Reference proteome</keyword>
<feature type="compositionally biased region" description="Polar residues" evidence="1">
    <location>
        <begin position="121"/>
        <end position="139"/>
    </location>
</feature>
<sequence>MSANMYTNTTGHGQPYPTVSDLQANAVPIPWEEIFSRHESVLSTHLEMLDSVKGHVAQDGEAFRVVSSMVNKTLQTMNQFKVVRKQMLASTFIGILLEISHAGSSTAWKSPANPFHFASSSASKMNARQTPTSQSTDADPTSRRKRSRIEKERDITSTESEINTKSDTLEDRASKRKRDLASHPAAEDSPHASDSLDTEDISEEVQRRLRIKEERRRRKDDAKPEKRKRESLLSNESSSPGNFTHRKKRARTGHDSKRDSEITTQANAGSQHTAIILYAFALALFIGPSHI</sequence>
<feature type="compositionally biased region" description="Polar residues" evidence="1">
    <location>
        <begin position="232"/>
        <end position="242"/>
    </location>
</feature>
<dbReference type="RefSeq" id="XP_058313467.1">
    <property type="nucleotide sequence ID" value="XM_058448056.1"/>
</dbReference>
<dbReference type="EMBL" id="JAPQKR010000004">
    <property type="protein sequence ID" value="KAJ5218894.1"/>
    <property type="molecule type" value="Genomic_DNA"/>
</dbReference>
<protein>
    <submittedName>
        <fullName evidence="2">Uncharacterized protein</fullName>
    </submittedName>
</protein>
<evidence type="ECO:0000313" key="2">
    <source>
        <dbReference type="EMBL" id="KAJ5218894.1"/>
    </source>
</evidence>
<feature type="compositionally biased region" description="Basic and acidic residues" evidence="1">
    <location>
        <begin position="204"/>
        <end position="231"/>
    </location>
</feature>
<feature type="compositionally biased region" description="Basic and acidic residues" evidence="1">
    <location>
        <begin position="149"/>
        <end position="191"/>
    </location>
</feature>
<comment type="caution">
    <text evidence="2">The sequence shown here is derived from an EMBL/GenBank/DDBJ whole genome shotgun (WGS) entry which is preliminary data.</text>
</comment>
<dbReference type="GeneID" id="83175356"/>
<reference evidence="2" key="2">
    <citation type="journal article" date="2023" name="IMA Fungus">
        <title>Comparative genomic study of the Penicillium genus elucidates a diverse pangenome and 15 lateral gene transfer events.</title>
        <authorList>
            <person name="Petersen C."/>
            <person name="Sorensen T."/>
            <person name="Nielsen M.R."/>
            <person name="Sondergaard T.E."/>
            <person name="Sorensen J.L."/>
            <person name="Fitzpatrick D.A."/>
            <person name="Frisvad J.C."/>
            <person name="Nielsen K.L."/>
        </authorList>
    </citation>
    <scope>NUCLEOTIDE SEQUENCE</scope>
    <source>
        <strain evidence="2">IBT 15544</strain>
    </source>
</reference>
<feature type="region of interest" description="Disordered" evidence="1">
    <location>
        <begin position="121"/>
        <end position="266"/>
    </location>
</feature>
<feature type="compositionally biased region" description="Basic and acidic residues" evidence="1">
    <location>
        <begin position="252"/>
        <end position="261"/>
    </location>
</feature>
<proteinExistence type="predicted"/>
<evidence type="ECO:0000313" key="3">
    <source>
        <dbReference type="Proteomes" id="UP001150904"/>
    </source>
</evidence>
<name>A0A9W9NFB7_9EURO</name>
<reference evidence="2" key="1">
    <citation type="submission" date="2022-12" db="EMBL/GenBank/DDBJ databases">
        <authorList>
            <person name="Petersen C."/>
        </authorList>
    </citation>
    <scope>NUCLEOTIDE SEQUENCE</scope>
    <source>
        <strain evidence="2">IBT 15544</strain>
    </source>
</reference>
<evidence type="ECO:0000256" key="1">
    <source>
        <dbReference type="SAM" id="MobiDB-lite"/>
    </source>
</evidence>
<dbReference type="OrthoDB" id="4509809at2759"/>
<accession>A0A9W9NFB7</accession>
<organism evidence="2 3">
    <name type="scientific">Penicillium cinerascens</name>
    <dbReference type="NCBI Taxonomy" id="70096"/>
    <lineage>
        <taxon>Eukaryota</taxon>
        <taxon>Fungi</taxon>
        <taxon>Dikarya</taxon>
        <taxon>Ascomycota</taxon>
        <taxon>Pezizomycotina</taxon>
        <taxon>Eurotiomycetes</taxon>
        <taxon>Eurotiomycetidae</taxon>
        <taxon>Eurotiales</taxon>
        <taxon>Aspergillaceae</taxon>
        <taxon>Penicillium</taxon>
    </lineage>
</organism>